<feature type="compositionally biased region" description="Acidic residues" evidence="6">
    <location>
        <begin position="162"/>
        <end position="179"/>
    </location>
</feature>
<dbReference type="STRING" id="2163413.A0A4P6XTB8"/>
<comment type="subcellular location">
    <subcellularLocation>
        <location evidence="1">Nucleus</location>
    </subcellularLocation>
</comment>
<sequence length="670" mass="75064">MGMHSASTVLDDIIDELRLKYDSLVGLLDGDAVREVPSLNTLQNLGKLLAKLSTSLASSEKKDHELLLAIDTRLSAAQARAQEKEAEEEEQKQAEEARKAEETAKKLDEASTKRERSDDEEGKDEEEDGEDGEDGEGEEKDDEHLDVPLAKRQKLAPKTGEDDANEAEVNVEEKIDEENVDKTAKIAENEDERAKDEEGEQAAKPEDAVLEVPEERTESHEEINTKDDPVPPVQTGSYTQDHDTRLKNPKSEFVTPQTLSELAITELGLFSEENNGLETQGKEFLKKKYGVASYPENDLKNMLPGEIPDMDFSKTKAPSNQVQFTTYQLYIESYFRPFVNEDIAFVNEKFVIPPGFEKGYDPLVSPYLIPKLGPFYTEIWAEEDAALGSKLSLPSYQRPPLEAYKPKGDTEGIVDEKLLTEDVACGPLSSRLLSAILNVHEVKEENEEGENDAIKSESFLGDDMFGDDVASQLNMTVAAEDTDFHSMEDRLKRELKYIGIFSNTSSSDGKAKKGSVIDSDDWIVDREDDEICAEIRQLQSELKGAVVRNRKRKKALLPVLEEHLAYQEFSTILEDLDKQVDQAYTKRLKAKSKRKKISLESPSLAQQQTANSGLKSLLEKRTRWISNIGRLFEAPEVMKRIPDKSIFAGLDQSDDEDADAEVDVTNEETA</sequence>
<comment type="similarity">
    <text evidence="2">Belongs to the NGG1 family.</text>
</comment>
<gene>
    <name evidence="7" type="primary">MPUL0D03150</name>
    <name evidence="7" type="ORF">METSCH_D03150</name>
</gene>
<dbReference type="GO" id="GO:0005634">
    <property type="term" value="C:nucleus"/>
    <property type="evidence" value="ECO:0007669"/>
    <property type="project" value="UniProtKB-SubCell"/>
</dbReference>
<dbReference type="InterPro" id="IPR019340">
    <property type="entry name" value="Histone_AcTrfase_su3"/>
</dbReference>
<evidence type="ECO:0000313" key="8">
    <source>
        <dbReference type="Proteomes" id="UP000292447"/>
    </source>
</evidence>
<dbReference type="GO" id="GO:0000124">
    <property type="term" value="C:SAGA complex"/>
    <property type="evidence" value="ECO:0007669"/>
    <property type="project" value="TreeGrafter"/>
</dbReference>
<keyword evidence="4" id="KW-0804">Transcription</keyword>
<keyword evidence="5" id="KW-0539">Nucleus</keyword>
<dbReference type="PANTHER" id="PTHR13556">
    <property type="entry name" value="TRANSCRIPTIONAL ADAPTER 3-RELATED"/>
    <property type="match status" value="1"/>
</dbReference>
<dbReference type="AlphaFoldDB" id="A0A4P6XTB8"/>
<proteinExistence type="inferred from homology"/>
<name>A0A4P6XTB8_9ASCO</name>
<evidence type="ECO:0000256" key="4">
    <source>
        <dbReference type="ARBA" id="ARBA00023163"/>
    </source>
</evidence>
<feature type="compositionally biased region" description="Basic and acidic residues" evidence="6">
    <location>
        <begin position="180"/>
        <end position="229"/>
    </location>
</feature>
<organism evidence="7 8">
    <name type="scientific">Metschnikowia aff. pulcherrima</name>
    <dbReference type="NCBI Taxonomy" id="2163413"/>
    <lineage>
        <taxon>Eukaryota</taxon>
        <taxon>Fungi</taxon>
        <taxon>Dikarya</taxon>
        <taxon>Ascomycota</taxon>
        <taxon>Saccharomycotina</taxon>
        <taxon>Pichiomycetes</taxon>
        <taxon>Metschnikowiaceae</taxon>
        <taxon>Metschnikowia</taxon>
    </lineage>
</organism>
<protein>
    <submittedName>
        <fullName evidence="7">Transcriptional adapter 3</fullName>
    </submittedName>
</protein>
<feature type="compositionally biased region" description="Acidic residues" evidence="6">
    <location>
        <begin position="118"/>
        <end position="141"/>
    </location>
</feature>
<keyword evidence="3" id="KW-0805">Transcription regulation</keyword>
<dbReference type="GO" id="GO:0006357">
    <property type="term" value="P:regulation of transcription by RNA polymerase II"/>
    <property type="evidence" value="ECO:0007669"/>
    <property type="project" value="TreeGrafter"/>
</dbReference>
<evidence type="ECO:0000256" key="3">
    <source>
        <dbReference type="ARBA" id="ARBA00023015"/>
    </source>
</evidence>
<feature type="compositionally biased region" description="Acidic residues" evidence="6">
    <location>
        <begin position="652"/>
        <end position="670"/>
    </location>
</feature>
<feature type="region of interest" description="Disordered" evidence="6">
    <location>
        <begin position="648"/>
        <end position="670"/>
    </location>
</feature>
<keyword evidence="8" id="KW-1185">Reference proteome</keyword>
<evidence type="ECO:0000256" key="6">
    <source>
        <dbReference type="SAM" id="MobiDB-lite"/>
    </source>
</evidence>
<dbReference type="EMBL" id="CP034459">
    <property type="protein sequence ID" value="QBM89251.1"/>
    <property type="molecule type" value="Genomic_DNA"/>
</dbReference>
<evidence type="ECO:0000256" key="2">
    <source>
        <dbReference type="ARBA" id="ARBA00005330"/>
    </source>
</evidence>
<dbReference type="GO" id="GO:0003713">
    <property type="term" value="F:transcription coactivator activity"/>
    <property type="evidence" value="ECO:0007669"/>
    <property type="project" value="TreeGrafter"/>
</dbReference>
<feature type="compositionally biased region" description="Basic and acidic residues" evidence="6">
    <location>
        <begin position="91"/>
        <end position="117"/>
    </location>
</feature>
<dbReference type="Pfam" id="PF10198">
    <property type="entry name" value="Ada3"/>
    <property type="match status" value="1"/>
</dbReference>
<feature type="region of interest" description="Disordered" evidence="6">
    <location>
        <begin position="77"/>
        <end position="248"/>
    </location>
</feature>
<dbReference type="Proteomes" id="UP000292447">
    <property type="component" value="Chromosome IV"/>
</dbReference>
<evidence type="ECO:0000256" key="1">
    <source>
        <dbReference type="ARBA" id="ARBA00004123"/>
    </source>
</evidence>
<reference evidence="8" key="1">
    <citation type="submission" date="2019-03" db="EMBL/GenBank/DDBJ databases">
        <title>Snf2 controls pulcherriminic acid biosynthesis and connects pigmentation and antifungal activity of the yeast Metschnikowia pulcherrima.</title>
        <authorList>
            <person name="Gore-Lloyd D."/>
            <person name="Sumann I."/>
            <person name="Brachmann A.O."/>
            <person name="Schneeberger K."/>
            <person name="Ortiz-Merino R.A."/>
            <person name="Moreno-Beltran M."/>
            <person name="Schlaefli M."/>
            <person name="Kirner P."/>
            <person name="Santos Kron A."/>
            <person name="Wolfe K.H."/>
            <person name="Piel J."/>
            <person name="Ahrens C.H."/>
            <person name="Henk D."/>
            <person name="Freimoser F.M."/>
        </authorList>
    </citation>
    <scope>NUCLEOTIDE SEQUENCE [LARGE SCALE GENOMIC DNA]</scope>
    <source>
        <strain evidence="8">APC 1.2</strain>
    </source>
</reference>
<evidence type="ECO:0000313" key="7">
    <source>
        <dbReference type="EMBL" id="QBM89251.1"/>
    </source>
</evidence>
<evidence type="ECO:0000256" key="5">
    <source>
        <dbReference type="ARBA" id="ARBA00023242"/>
    </source>
</evidence>
<dbReference type="PANTHER" id="PTHR13556:SF2">
    <property type="entry name" value="TRANSCRIPTIONAL ADAPTER 3"/>
    <property type="match status" value="1"/>
</dbReference>
<accession>A0A4P6XTB8</accession>